<dbReference type="GO" id="GO:0036376">
    <property type="term" value="P:sodium ion export across plasma membrane"/>
    <property type="evidence" value="ECO:0007669"/>
    <property type="project" value="TreeGrafter"/>
</dbReference>
<gene>
    <name evidence="2" type="ORF">BC938DRAFT_473471</name>
</gene>
<dbReference type="PANTHER" id="PTHR43294">
    <property type="entry name" value="SODIUM/POTASSIUM-TRANSPORTING ATPASE SUBUNIT ALPHA"/>
    <property type="match status" value="1"/>
</dbReference>
<dbReference type="GO" id="GO:0030007">
    <property type="term" value="P:intracellular potassium ion homeostasis"/>
    <property type="evidence" value="ECO:0007669"/>
    <property type="project" value="TreeGrafter"/>
</dbReference>
<dbReference type="GO" id="GO:0005886">
    <property type="term" value="C:plasma membrane"/>
    <property type="evidence" value="ECO:0007669"/>
    <property type="project" value="TreeGrafter"/>
</dbReference>
<evidence type="ECO:0000313" key="3">
    <source>
        <dbReference type="Proteomes" id="UP000274822"/>
    </source>
</evidence>
<dbReference type="InterPro" id="IPR008250">
    <property type="entry name" value="ATPase_P-typ_transduc_dom_A_sf"/>
</dbReference>
<dbReference type="GO" id="GO:1990573">
    <property type="term" value="P:potassium ion import across plasma membrane"/>
    <property type="evidence" value="ECO:0007669"/>
    <property type="project" value="TreeGrafter"/>
</dbReference>
<protein>
    <submittedName>
        <fullName evidence="2">E1-E2 ATPase-domain-containing protein</fullName>
    </submittedName>
</protein>
<keyword evidence="3" id="KW-1185">Reference proteome</keyword>
<dbReference type="PANTHER" id="PTHR43294:SF20">
    <property type="entry name" value="P-TYPE ATPASE"/>
    <property type="match status" value="1"/>
</dbReference>
<organism evidence="2 3">
    <name type="scientific">Jimgerdemannia flammicorona</name>
    <dbReference type="NCBI Taxonomy" id="994334"/>
    <lineage>
        <taxon>Eukaryota</taxon>
        <taxon>Fungi</taxon>
        <taxon>Fungi incertae sedis</taxon>
        <taxon>Mucoromycota</taxon>
        <taxon>Mucoromycotina</taxon>
        <taxon>Endogonomycetes</taxon>
        <taxon>Endogonales</taxon>
        <taxon>Endogonaceae</taxon>
        <taxon>Jimgerdemannia</taxon>
    </lineage>
</organism>
<dbReference type="GO" id="GO:0006883">
    <property type="term" value="P:intracellular sodium ion homeostasis"/>
    <property type="evidence" value="ECO:0007669"/>
    <property type="project" value="TreeGrafter"/>
</dbReference>
<reference evidence="2 3" key="1">
    <citation type="journal article" date="2018" name="New Phytol.">
        <title>Phylogenomics of Endogonaceae and evolution of mycorrhizas within Mucoromycota.</title>
        <authorList>
            <person name="Chang Y."/>
            <person name="Desiro A."/>
            <person name="Na H."/>
            <person name="Sandor L."/>
            <person name="Lipzen A."/>
            <person name="Clum A."/>
            <person name="Barry K."/>
            <person name="Grigoriev I.V."/>
            <person name="Martin F.M."/>
            <person name="Stajich J.E."/>
            <person name="Smith M.E."/>
            <person name="Bonito G."/>
            <person name="Spatafora J.W."/>
        </authorList>
    </citation>
    <scope>NUCLEOTIDE SEQUENCE [LARGE SCALE GENOMIC DNA]</scope>
    <source>
        <strain evidence="2 3">AD002</strain>
    </source>
</reference>
<name>A0A433Q405_9FUNG</name>
<dbReference type="InterPro" id="IPR059000">
    <property type="entry name" value="ATPase_P-type_domA"/>
</dbReference>
<sequence>MLIMVILSSALQFFQELKSTKAFTSLHELVKTHATVIHRNDGTSATTTDSVKSTTLSIRLEDVVPGGIISLSAGDIFLGDVGLLESKDLFVSQSALTGEFMPVEKLATILSESASSVFDAQNICLMSTNIVSSLGVSIVLSTSDNMYISTILAILSSSRPPNSYQACFVPFATIHSSHGSNCHRHIGLHYKGLEGHGILWYLGCGGVDAGDVANDLECKLG</sequence>
<dbReference type="Gene3D" id="2.70.150.10">
    <property type="entry name" value="Calcium-transporting ATPase, cytoplasmic transduction domain A"/>
    <property type="match status" value="1"/>
</dbReference>
<evidence type="ECO:0000259" key="1">
    <source>
        <dbReference type="Pfam" id="PF00122"/>
    </source>
</evidence>
<dbReference type="SUPFAM" id="SSF81653">
    <property type="entry name" value="Calcium ATPase, transduction domain A"/>
    <property type="match status" value="1"/>
</dbReference>
<dbReference type="AlphaFoldDB" id="A0A433Q405"/>
<comment type="caution">
    <text evidence="2">The sequence shown here is derived from an EMBL/GenBank/DDBJ whole genome shotgun (WGS) entry which is preliminary data.</text>
</comment>
<dbReference type="Proteomes" id="UP000274822">
    <property type="component" value="Unassembled WGS sequence"/>
</dbReference>
<evidence type="ECO:0000313" key="2">
    <source>
        <dbReference type="EMBL" id="RUS24507.1"/>
    </source>
</evidence>
<dbReference type="InterPro" id="IPR050510">
    <property type="entry name" value="Cation_transp_ATPase_P-type"/>
</dbReference>
<dbReference type="EMBL" id="RBNJ01015783">
    <property type="protein sequence ID" value="RUS24507.1"/>
    <property type="molecule type" value="Genomic_DNA"/>
</dbReference>
<accession>A0A433Q405</accession>
<dbReference type="GO" id="GO:0005391">
    <property type="term" value="F:P-type sodium:potassium-exchanging transporter activity"/>
    <property type="evidence" value="ECO:0007669"/>
    <property type="project" value="TreeGrafter"/>
</dbReference>
<dbReference type="GO" id="GO:1902600">
    <property type="term" value="P:proton transmembrane transport"/>
    <property type="evidence" value="ECO:0007669"/>
    <property type="project" value="TreeGrafter"/>
</dbReference>
<feature type="domain" description="P-type ATPase A" evidence="1">
    <location>
        <begin position="30"/>
        <end position="153"/>
    </location>
</feature>
<dbReference type="Pfam" id="PF00122">
    <property type="entry name" value="E1-E2_ATPase"/>
    <property type="match status" value="1"/>
</dbReference>
<proteinExistence type="predicted"/>